<comment type="caution">
    <text evidence="4">The sequence shown here is derived from an EMBL/GenBank/DDBJ whole genome shotgun (WGS) entry which is preliminary data.</text>
</comment>
<organism evidence="4 5">
    <name type="scientific">Candidatus Pelethenecus faecipullorum</name>
    <dbReference type="NCBI Taxonomy" id="2840900"/>
    <lineage>
        <taxon>Bacteria</taxon>
        <taxon>Bacillati</taxon>
        <taxon>Mycoplasmatota</taxon>
        <taxon>Mollicutes</taxon>
        <taxon>Candidatus Pelethenecus</taxon>
    </lineage>
</organism>
<name>A0A9D1GS59_9MOLU</name>
<gene>
    <name evidence="4" type="primary">abc-f</name>
    <name evidence="4" type="ORF">IAD46_05615</name>
</gene>
<dbReference type="InterPro" id="IPR027417">
    <property type="entry name" value="P-loop_NTPase"/>
</dbReference>
<dbReference type="InterPro" id="IPR051309">
    <property type="entry name" value="ABCF_ATPase"/>
</dbReference>
<dbReference type="PROSITE" id="PS50893">
    <property type="entry name" value="ABC_TRANSPORTER_2"/>
    <property type="match status" value="2"/>
</dbReference>
<keyword evidence="2" id="KW-0067">ATP-binding</keyword>
<keyword evidence="1" id="KW-0547">Nucleotide-binding</keyword>
<evidence type="ECO:0000259" key="3">
    <source>
        <dbReference type="PROSITE" id="PS50893"/>
    </source>
</evidence>
<accession>A0A9D1GS59</accession>
<dbReference type="Proteomes" id="UP000886758">
    <property type="component" value="Unassembled WGS sequence"/>
</dbReference>
<reference evidence="4" key="2">
    <citation type="journal article" date="2021" name="PeerJ">
        <title>Extensive microbial diversity within the chicken gut microbiome revealed by metagenomics and culture.</title>
        <authorList>
            <person name="Gilroy R."/>
            <person name="Ravi A."/>
            <person name="Getino M."/>
            <person name="Pursley I."/>
            <person name="Horton D.L."/>
            <person name="Alikhan N.F."/>
            <person name="Baker D."/>
            <person name="Gharbi K."/>
            <person name="Hall N."/>
            <person name="Watson M."/>
            <person name="Adriaenssens E.M."/>
            <person name="Foster-Nyarko E."/>
            <person name="Jarju S."/>
            <person name="Secka A."/>
            <person name="Antonio M."/>
            <person name="Oren A."/>
            <person name="Chaudhuri R.R."/>
            <person name="La Ragione R."/>
            <person name="Hildebrand F."/>
            <person name="Pallen M.J."/>
        </authorList>
    </citation>
    <scope>NUCLEOTIDE SEQUENCE</scope>
    <source>
        <strain evidence="4">ChiW17-6978</strain>
    </source>
</reference>
<reference evidence="4" key="1">
    <citation type="submission" date="2020-10" db="EMBL/GenBank/DDBJ databases">
        <authorList>
            <person name="Gilroy R."/>
        </authorList>
    </citation>
    <scope>NUCLEOTIDE SEQUENCE</scope>
    <source>
        <strain evidence="4">ChiW17-6978</strain>
    </source>
</reference>
<evidence type="ECO:0000256" key="1">
    <source>
        <dbReference type="ARBA" id="ARBA00022741"/>
    </source>
</evidence>
<dbReference type="PANTHER" id="PTHR42855">
    <property type="entry name" value="ABC TRANSPORTER ATP-BINDING SUBUNIT"/>
    <property type="match status" value="1"/>
</dbReference>
<dbReference type="CDD" id="cd03221">
    <property type="entry name" value="ABCF_EF-3"/>
    <property type="match status" value="2"/>
</dbReference>
<dbReference type="Gene3D" id="3.40.50.300">
    <property type="entry name" value="P-loop containing nucleotide triphosphate hydrolases"/>
    <property type="match status" value="2"/>
</dbReference>
<dbReference type="EMBL" id="DVLF01000177">
    <property type="protein sequence ID" value="HIT50488.1"/>
    <property type="molecule type" value="Genomic_DNA"/>
</dbReference>
<feature type="domain" description="ABC transporter" evidence="3">
    <location>
        <begin position="4"/>
        <end position="212"/>
    </location>
</feature>
<dbReference type="PANTHER" id="PTHR42855:SF2">
    <property type="entry name" value="DRUG RESISTANCE ABC TRANSPORTER,ATP-BINDING PROTEIN"/>
    <property type="match status" value="1"/>
</dbReference>
<dbReference type="AlphaFoldDB" id="A0A9D1GS59"/>
<dbReference type="GO" id="GO:0005524">
    <property type="term" value="F:ATP binding"/>
    <property type="evidence" value="ECO:0007669"/>
    <property type="project" value="UniProtKB-KW"/>
</dbReference>
<sequence>MSMIRINDLSFSYPTGIEAVFEHVSFQIDSNWRLGLIGRNGRGKTTLLYLLAGKYPYQGTIQKSVSCAYFPYTVDSSGTTEEVIKSVAPDALDWEIQIELSHLDLKETLLTRSFLSLSNGERSKVLLAGLFLKKEGFLLIDEPTNHLDQKGREVVADYLKKKKGFIVVSHDRSFLDACIDHVLILNRQTIDVQNGNFSSWYTNFNRQQQYEKKEAERLKKDVRRLQQSFKQSQSWSDQTEASKYGNGPVDRGFIGHKAAKMMKRAKTIETRKEKALKTKQSLLKDYEETEQLRLSPLIHRNQQLVSFSDVVITYDQKAVHPPISFTITAGMRLALAGKNGSGKSSLLRLLIGEEIPYSGLIKRAPGLIISYVGQDLSHLKGSLSSYAEAHHLNESLLKSMLRKLDFKRSLLSRNIEEFSDGQKKKVLLAASLLMPAHLYVWDEPLNYIDVFSRMQIETLILESKVSMIFVEHDQTFQQKIATDIIRL</sequence>
<dbReference type="Pfam" id="PF00005">
    <property type="entry name" value="ABC_tran"/>
    <property type="match status" value="2"/>
</dbReference>
<proteinExistence type="predicted"/>
<dbReference type="InterPro" id="IPR003593">
    <property type="entry name" value="AAA+_ATPase"/>
</dbReference>
<dbReference type="GO" id="GO:0016887">
    <property type="term" value="F:ATP hydrolysis activity"/>
    <property type="evidence" value="ECO:0007669"/>
    <property type="project" value="InterPro"/>
</dbReference>
<feature type="domain" description="ABC transporter" evidence="3">
    <location>
        <begin position="305"/>
        <end position="487"/>
    </location>
</feature>
<dbReference type="InterPro" id="IPR003439">
    <property type="entry name" value="ABC_transporter-like_ATP-bd"/>
</dbReference>
<dbReference type="NCBIfam" id="NF000355">
    <property type="entry name" value="ribo_prot_ABC_F"/>
    <property type="match status" value="1"/>
</dbReference>
<evidence type="ECO:0000313" key="4">
    <source>
        <dbReference type="EMBL" id="HIT50488.1"/>
    </source>
</evidence>
<evidence type="ECO:0000313" key="5">
    <source>
        <dbReference type="Proteomes" id="UP000886758"/>
    </source>
</evidence>
<evidence type="ECO:0000256" key="2">
    <source>
        <dbReference type="ARBA" id="ARBA00022840"/>
    </source>
</evidence>
<dbReference type="SUPFAM" id="SSF52540">
    <property type="entry name" value="P-loop containing nucleoside triphosphate hydrolases"/>
    <property type="match status" value="2"/>
</dbReference>
<dbReference type="SMART" id="SM00382">
    <property type="entry name" value="AAA"/>
    <property type="match status" value="2"/>
</dbReference>
<protein>
    <submittedName>
        <fullName evidence="4">ABC-F type ribosomal protection protein</fullName>
    </submittedName>
</protein>